<organism evidence="2 3">
    <name type="scientific">Pseudovibrio exalbescens</name>
    <dbReference type="NCBI Taxonomy" id="197461"/>
    <lineage>
        <taxon>Bacteria</taxon>
        <taxon>Pseudomonadati</taxon>
        <taxon>Pseudomonadota</taxon>
        <taxon>Alphaproteobacteria</taxon>
        <taxon>Hyphomicrobiales</taxon>
        <taxon>Stappiaceae</taxon>
        <taxon>Pseudovibrio</taxon>
    </lineage>
</organism>
<evidence type="ECO:0000313" key="2">
    <source>
        <dbReference type="EMBL" id="OKL42497.1"/>
    </source>
</evidence>
<dbReference type="EMBL" id="LVVZ01000041">
    <property type="protein sequence ID" value="OKL42497.1"/>
    <property type="molecule type" value="Genomic_DNA"/>
</dbReference>
<name>A0A1U7JCQ2_9HYPH</name>
<reference evidence="2 3" key="1">
    <citation type="submission" date="2016-03" db="EMBL/GenBank/DDBJ databases">
        <title>Genome sequence of Nesiotobacter sp. nov., a moderately halophilic alphaproteobacterium isolated from the Yellow Sea, China.</title>
        <authorList>
            <person name="Zhang G."/>
            <person name="Zhang R."/>
        </authorList>
    </citation>
    <scope>NUCLEOTIDE SEQUENCE [LARGE SCALE GENOMIC DNA]</scope>
    <source>
        <strain evidence="2 3">WB1-6</strain>
    </source>
</reference>
<dbReference type="Proteomes" id="UP000185783">
    <property type="component" value="Unassembled WGS sequence"/>
</dbReference>
<comment type="caution">
    <text evidence="2">The sequence shown here is derived from an EMBL/GenBank/DDBJ whole genome shotgun (WGS) entry which is preliminary data.</text>
</comment>
<dbReference type="STRING" id="197461.A3843_17670"/>
<dbReference type="Pfam" id="PF11412">
    <property type="entry name" value="DsbD_N"/>
    <property type="match status" value="1"/>
</dbReference>
<evidence type="ECO:0000313" key="3">
    <source>
        <dbReference type="Proteomes" id="UP000185783"/>
    </source>
</evidence>
<protein>
    <recommendedName>
        <fullName evidence="1">Thiol:disulfide interchange protein DsbD N-terminal domain-containing protein</fullName>
    </recommendedName>
</protein>
<proteinExistence type="predicted"/>
<dbReference type="AlphaFoldDB" id="A0A1U7JCQ2"/>
<gene>
    <name evidence="2" type="ORF">A3843_17670</name>
</gene>
<keyword evidence="3" id="KW-1185">Reference proteome</keyword>
<accession>A0A1U7JCQ2</accession>
<dbReference type="InterPro" id="IPR028250">
    <property type="entry name" value="DsbDN"/>
</dbReference>
<evidence type="ECO:0000259" key="1">
    <source>
        <dbReference type="Pfam" id="PF11412"/>
    </source>
</evidence>
<sequence>MAILAVSLSSPAVADLAIGTEWQRMEGGAVRLIRASTAEPDGTYKAGLEFKLEPGWHTYWRYPGEAGIPTEATFSGSTNLADAELLFPAPKRYSDGFSTSLVYKDRVVLPLVLQRESANRTAVVNMTVSFGVCQHICIPAEQQLSLVLPRTGAADPDADAIINSAFASLPARTTDEAGPFSKVEIVEGEAKPVLAIAAAVSAPQDAVDLFVEGPAGSYNGVPELVEMDQNTAHWHLPLTGFPRSQDGLDLTLTLVTPNGSVEHKTHIPLPDEVKKKS</sequence>
<feature type="domain" description="Thiol:disulfide interchange protein DsbD N-terminal" evidence="1">
    <location>
        <begin position="37"/>
        <end position="148"/>
    </location>
</feature>